<dbReference type="InterPro" id="IPR002716">
    <property type="entry name" value="PIN_dom"/>
</dbReference>
<evidence type="ECO:0000259" key="1">
    <source>
        <dbReference type="Pfam" id="PF01850"/>
    </source>
</evidence>
<keyword evidence="3" id="KW-1185">Reference proteome</keyword>
<evidence type="ECO:0000313" key="2">
    <source>
        <dbReference type="EMBL" id="MFC5862791.1"/>
    </source>
</evidence>
<protein>
    <submittedName>
        <fullName evidence="2">PIN domain-containing protein</fullName>
    </submittedName>
</protein>
<sequence>MIALDTNILVRYIMQDDPAQSPRAVKLIESLTPDSAGFVPLICLVELYWVLDHTYKLSTAQISEVLEALLTSDSLIVEDHLRAEMAFHRYQSSNADFDDCLIAEAAFANGCNQIFTLDKKAAKALNMTLLT</sequence>
<dbReference type="RefSeq" id="WP_263336676.1">
    <property type="nucleotide sequence ID" value="NZ_JAGSYH010000003.1"/>
</dbReference>
<dbReference type="InterPro" id="IPR029060">
    <property type="entry name" value="PIN-like_dom_sf"/>
</dbReference>
<gene>
    <name evidence="2" type="ORF">ACFPT7_10855</name>
</gene>
<dbReference type="PANTHER" id="PTHR39664">
    <property type="match status" value="1"/>
</dbReference>
<dbReference type="Proteomes" id="UP001596091">
    <property type="component" value="Unassembled WGS sequence"/>
</dbReference>
<organism evidence="2 3">
    <name type="scientific">Acidicapsa dinghuensis</name>
    <dbReference type="NCBI Taxonomy" id="2218256"/>
    <lineage>
        <taxon>Bacteria</taxon>
        <taxon>Pseudomonadati</taxon>
        <taxon>Acidobacteriota</taxon>
        <taxon>Terriglobia</taxon>
        <taxon>Terriglobales</taxon>
        <taxon>Acidobacteriaceae</taxon>
        <taxon>Acidicapsa</taxon>
    </lineage>
</organism>
<reference evidence="3" key="1">
    <citation type="journal article" date="2019" name="Int. J. Syst. Evol. Microbiol.">
        <title>The Global Catalogue of Microorganisms (GCM) 10K type strain sequencing project: providing services to taxonomists for standard genome sequencing and annotation.</title>
        <authorList>
            <consortium name="The Broad Institute Genomics Platform"/>
            <consortium name="The Broad Institute Genome Sequencing Center for Infectious Disease"/>
            <person name="Wu L."/>
            <person name="Ma J."/>
        </authorList>
    </citation>
    <scope>NUCLEOTIDE SEQUENCE [LARGE SCALE GENOMIC DNA]</scope>
    <source>
        <strain evidence="3">JCM 4087</strain>
    </source>
</reference>
<dbReference type="Gene3D" id="3.40.50.1010">
    <property type="entry name" value="5'-nuclease"/>
    <property type="match status" value="1"/>
</dbReference>
<accession>A0ABW1EEV7</accession>
<dbReference type="Pfam" id="PF01850">
    <property type="entry name" value="PIN"/>
    <property type="match status" value="1"/>
</dbReference>
<dbReference type="EMBL" id="JBHSPH010000002">
    <property type="protein sequence ID" value="MFC5862791.1"/>
    <property type="molecule type" value="Genomic_DNA"/>
</dbReference>
<comment type="caution">
    <text evidence="2">The sequence shown here is derived from an EMBL/GenBank/DDBJ whole genome shotgun (WGS) entry which is preliminary data.</text>
</comment>
<dbReference type="PANTHER" id="PTHR39664:SF2">
    <property type="entry name" value="NUCLEIC ACID-BINDING PROTEIN, CONTAINING PIN DOMAIN-RELATED"/>
    <property type="match status" value="1"/>
</dbReference>
<proteinExistence type="predicted"/>
<evidence type="ECO:0000313" key="3">
    <source>
        <dbReference type="Proteomes" id="UP001596091"/>
    </source>
</evidence>
<dbReference type="CDD" id="cd18683">
    <property type="entry name" value="PIN_VapC-like"/>
    <property type="match status" value="1"/>
</dbReference>
<dbReference type="SUPFAM" id="SSF88723">
    <property type="entry name" value="PIN domain-like"/>
    <property type="match status" value="1"/>
</dbReference>
<feature type="domain" description="PIN" evidence="1">
    <location>
        <begin position="2"/>
        <end position="123"/>
    </location>
</feature>
<name>A0ABW1EEV7_9BACT</name>